<name>A0A2T4C6Z2_TRILO</name>
<organism evidence="3 4">
    <name type="scientific">Trichoderma longibrachiatum ATCC 18648</name>
    <dbReference type="NCBI Taxonomy" id="983965"/>
    <lineage>
        <taxon>Eukaryota</taxon>
        <taxon>Fungi</taxon>
        <taxon>Dikarya</taxon>
        <taxon>Ascomycota</taxon>
        <taxon>Pezizomycotina</taxon>
        <taxon>Sordariomycetes</taxon>
        <taxon>Hypocreomycetidae</taxon>
        <taxon>Hypocreales</taxon>
        <taxon>Hypocreaceae</taxon>
        <taxon>Trichoderma</taxon>
    </lineage>
</organism>
<feature type="compositionally biased region" description="Basic residues" evidence="1">
    <location>
        <begin position="84"/>
        <end position="97"/>
    </location>
</feature>
<evidence type="ECO:0000313" key="4">
    <source>
        <dbReference type="Proteomes" id="UP000240760"/>
    </source>
</evidence>
<dbReference type="Proteomes" id="UP000240760">
    <property type="component" value="Unassembled WGS sequence"/>
</dbReference>
<dbReference type="PANTHER" id="PTHR42470:SF2">
    <property type="match status" value="1"/>
</dbReference>
<proteinExistence type="predicted"/>
<evidence type="ECO:0000259" key="2">
    <source>
        <dbReference type="Pfam" id="PF25545"/>
    </source>
</evidence>
<gene>
    <name evidence="3" type="ORF">M440DRAFT_1469341</name>
</gene>
<feature type="region of interest" description="Disordered" evidence="1">
    <location>
        <begin position="84"/>
        <end position="120"/>
    </location>
</feature>
<dbReference type="PANTHER" id="PTHR42470">
    <property type="entry name" value="VAST DOMAIN-CONTAINING PROTEIN"/>
    <property type="match status" value="1"/>
</dbReference>
<dbReference type="Pfam" id="PF25545">
    <property type="entry name" value="DUF7924"/>
    <property type="match status" value="1"/>
</dbReference>
<evidence type="ECO:0000313" key="3">
    <source>
        <dbReference type="EMBL" id="PTB77336.1"/>
    </source>
</evidence>
<sequence length="426" mass="48423">MAGCRGLFPAVSDPSTRSSTLFTKFAQLPSCHHGPNSSPGSCQNRAYYRRERDTDTDDPIEFWRRKGRWPSRLFEPGLERVLARKRSSSTLSGRKRANSSSSTPSDQKPREEKDAQYRDPRYKTLLATKGSFMNESDKGIARESKTAYMTLLTAEQTLPTDMRKNEQRVLRFITPLIVPSAEELAMRGSTGLNCLVESMNEGWNNSIPLTGIRPQPDYSVGFRREAFTNAQLKKLSPFVGDFLGGDVSFFMATYYMYFPFLTCKVKCSAAALEVADRQNAHSSTLAARGIVELFRSVKREHEVHRQILSFSVSHDNCSVRIYGHYPVIDGTHETKYYRHPIHYFFFTALDGKERWTAYRFIKNVYETWAPDHFKRICSAIDQLPTKLDLDVPALSESTGLSQGLESSLALPQDGFFSSLIKLSYWV</sequence>
<dbReference type="AlphaFoldDB" id="A0A2T4C6Z2"/>
<feature type="compositionally biased region" description="Polar residues" evidence="1">
    <location>
        <begin position="35"/>
        <end position="44"/>
    </location>
</feature>
<reference evidence="3 4" key="1">
    <citation type="submission" date="2016-07" db="EMBL/GenBank/DDBJ databases">
        <title>Multiple horizontal gene transfer events from other fungi enriched the ability of initially mycotrophic Trichoderma (Ascomycota) to feed on dead plant biomass.</title>
        <authorList>
            <consortium name="DOE Joint Genome Institute"/>
            <person name="Aerts A."/>
            <person name="Atanasova L."/>
            <person name="Chenthamara K."/>
            <person name="Zhang J."/>
            <person name="Grujic M."/>
            <person name="Henrissat B."/>
            <person name="Kuo A."/>
            <person name="Salamov A."/>
            <person name="Lipzen A."/>
            <person name="Labutti K."/>
            <person name="Barry K."/>
            <person name="Miao Y."/>
            <person name="Rahimi M.J."/>
            <person name="Shen Q."/>
            <person name="Grigoriev I.V."/>
            <person name="Kubicek C.P."/>
            <person name="Druzhinina I.S."/>
        </authorList>
    </citation>
    <scope>NUCLEOTIDE SEQUENCE [LARGE SCALE GENOMIC DNA]</scope>
    <source>
        <strain evidence="3 4">ATCC 18648</strain>
    </source>
</reference>
<feature type="domain" description="DUF7924" evidence="2">
    <location>
        <begin position="162"/>
        <end position="380"/>
    </location>
</feature>
<feature type="region of interest" description="Disordered" evidence="1">
    <location>
        <begin position="30"/>
        <end position="53"/>
    </location>
</feature>
<evidence type="ECO:0000256" key="1">
    <source>
        <dbReference type="SAM" id="MobiDB-lite"/>
    </source>
</evidence>
<dbReference type="OrthoDB" id="5132737at2759"/>
<protein>
    <recommendedName>
        <fullName evidence="2">DUF7924 domain-containing protein</fullName>
    </recommendedName>
</protein>
<accession>A0A2T4C6Z2</accession>
<dbReference type="EMBL" id="KZ679130">
    <property type="protein sequence ID" value="PTB77336.1"/>
    <property type="molecule type" value="Genomic_DNA"/>
</dbReference>
<keyword evidence="4" id="KW-1185">Reference proteome</keyword>
<dbReference type="InterPro" id="IPR057684">
    <property type="entry name" value="DUF7924"/>
</dbReference>
<feature type="compositionally biased region" description="Basic and acidic residues" evidence="1">
    <location>
        <begin position="107"/>
        <end position="120"/>
    </location>
</feature>
<dbReference type="STRING" id="983965.A0A2T4C6Z2"/>